<reference evidence="2 3" key="1">
    <citation type="submission" date="2024-06" db="EMBL/GenBank/DDBJ databases">
        <title>The Natural Products Discovery Center: Release of the First 8490 Sequenced Strains for Exploring Actinobacteria Biosynthetic Diversity.</title>
        <authorList>
            <person name="Kalkreuter E."/>
            <person name="Kautsar S.A."/>
            <person name="Yang D."/>
            <person name="Bader C.D."/>
            <person name="Teijaro C.N."/>
            <person name="Fluegel L."/>
            <person name="Davis C.M."/>
            <person name="Simpson J.R."/>
            <person name="Lauterbach L."/>
            <person name="Steele A.D."/>
            <person name="Gui C."/>
            <person name="Meng S."/>
            <person name="Li G."/>
            <person name="Viehrig K."/>
            <person name="Ye F."/>
            <person name="Su P."/>
            <person name="Kiefer A.F."/>
            <person name="Nichols A."/>
            <person name="Cepeda A.J."/>
            <person name="Yan W."/>
            <person name="Fan B."/>
            <person name="Jiang Y."/>
            <person name="Adhikari A."/>
            <person name="Zheng C.-J."/>
            <person name="Schuster L."/>
            <person name="Cowan T.M."/>
            <person name="Smanski M.J."/>
            <person name="Chevrette M.G."/>
            <person name="De Carvalho L.P.S."/>
            <person name="Shen B."/>
        </authorList>
    </citation>
    <scope>NUCLEOTIDE SEQUENCE [LARGE SCALE GENOMIC DNA]</scope>
    <source>
        <strain evidence="2 3">NPDC048946</strain>
    </source>
</reference>
<evidence type="ECO:0000313" key="2">
    <source>
        <dbReference type="EMBL" id="MEU8133450.1"/>
    </source>
</evidence>
<comment type="caution">
    <text evidence="2">The sequence shown here is derived from an EMBL/GenBank/DDBJ whole genome shotgun (WGS) entry which is preliminary data.</text>
</comment>
<dbReference type="EMBL" id="JBEZFP010000014">
    <property type="protein sequence ID" value="MEU8133450.1"/>
    <property type="molecule type" value="Genomic_DNA"/>
</dbReference>
<evidence type="ECO:0000313" key="3">
    <source>
        <dbReference type="Proteomes" id="UP001551482"/>
    </source>
</evidence>
<keyword evidence="3" id="KW-1185">Reference proteome</keyword>
<gene>
    <name evidence="2" type="ORF">AB0C36_08075</name>
</gene>
<protein>
    <recommendedName>
        <fullName evidence="1">DUF6895 domain-containing protein</fullName>
    </recommendedName>
</protein>
<dbReference type="RefSeq" id="WP_358350952.1">
    <property type="nucleotide sequence ID" value="NZ_JBEZFP010000014.1"/>
</dbReference>
<name>A0ABV3DCH2_9ACTN</name>
<dbReference type="Proteomes" id="UP001551482">
    <property type="component" value="Unassembled WGS sequence"/>
</dbReference>
<sequence>MTDAATDTELLATAQRWSSRALHWLHTRYRTGQGDLPPDATVDFADPDSAYKPLGEAALAASLVLRDGVAGARDLEAARDLMDLCWRQLHGGDLLYERQLRHMLLTDPVETYAHFARVGYRHQPLEDLLDSFTRLRAPNAVELLPNRRLAVANARRVIGLGDRPDWTSLSAATWLGALPEPWAVDWSTGYSITHTVFHLTDWGARPEGLPAAVRDYLRDWLPVWVDIWLEVGQWDLVGELLIVDACVGAPVCDSATWDRLAAVQHPDGLTPRDTDPVEDDPAEAFRDHEHTAVVAVIAGTATLSRVLDASSATR</sequence>
<dbReference type="InterPro" id="IPR054190">
    <property type="entry name" value="DUF6895"/>
</dbReference>
<feature type="domain" description="DUF6895" evidence="1">
    <location>
        <begin position="19"/>
        <end position="299"/>
    </location>
</feature>
<evidence type="ECO:0000259" key="1">
    <source>
        <dbReference type="Pfam" id="PF21836"/>
    </source>
</evidence>
<organism evidence="2 3">
    <name type="scientific">Streptodolium elevatio</name>
    <dbReference type="NCBI Taxonomy" id="3157996"/>
    <lineage>
        <taxon>Bacteria</taxon>
        <taxon>Bacillati</taxon>
        <taxon>Actinomycetota</taxon>
        <taxon>Actinomycetes</taxon>
        <taxon>Kitasatosporales</taxon>
        <taxon>Streptomycetaceae</taxon>
        <taxon>Streptodolium</taxon>
    </lineage>
</organism>
<accession>A0ABV3DCH2</accession>
<dbReference type="Pfam" id="PF21836">
    <property type="entry name" value="DUF6895"/>
    <property type="match status" value="1"/>
</dbReference>
<proteinExistence type="predicted"/>